<dbReference type="GO" id="GO:0004721">
    <property type="term" value="F:phosphoprotein phosphatase activity"/>
    <property type="evidence" value="ECO:0007669"/>
    <property type="project" value="TreeGrafter"/>
</dbReference>
<evidence type="ECO:0000313" key="14">
    <source>
        <dbReference type="Proteomes" id="UP000253034"/>
    </source>
</evidence>
<gene>
    <name evidence="13" type="ORF">DFR58_11299</name>
</gene>
<dbReference type="SUPFAM" id="SSF55874">
    <property type="entry name" value="ATPase domain of HSP90 chaperone/DNA topoisomerase II/histidine kinase"/>
    <property type="match status" value="1"/>
</dbReference>
<keyword evidence="10 11" id="KW-0472">Membrane</keyword>
<dbReference type="InterPro" id="IPR005467">
    <property type="entry name" value="His_kinase_dom"/>
</dbReference>
<dbReference type="EMBL" id="QPJT01000012">
    <property type="protein sequence ID" value="RCX16117.1"/>
    <property type="molecule type" value="Genomic_DNA"/>
</dbReference>
<dbReference type="PROSITE" id="PS50109">
    <property type="entry name" value="HIS_KIN"/>
    <property type="match status" value="1"/>
</dbReference>
<keyword evidence="9" id="KW-0902">Two-component regulatory system</keyword>
<dbReference type="PRINTS" id="PR00344">
    <property type="entry name" value="BCTRLSENSOR"/>
</dbReference>
<evidence type="ECO:0000256" key="4">
    <source>
        <dbReference type="ARBA" id="ARBA00022475"/>
    </source>
</evidence>
<dbReference type="PANTHER" id="PTHR45453:SF2">
    <property type="entry name" value="HISTIDINE KINASE"/>
    <property type="match status" value="1"/>
</dbReference>
<evidence type="ECO:0000256" key="1">
    <source>
        <dbReference type="ARBA" id="ARBA00000085"/>
    </source>
</evidence>
<protein>
    <recommendedName>
        <fullName evidence="3">histidine kinase</fullName>
        <ecNumber evidence="3">2.7.13.3</ecNumber>
    </recommendedName>
</protein>
<dbReference type="RefSeq" id="WP_114298040.1">
    <property type="nucleotide sequence ID" value="NZ_QPJT01000012.1"/>
</dbReference>
<keyword evidence="5" id="KW-0808">Transferase</keyword>
<dbReference type="PANTHER" id="PTHR45453">
    <property type="entry name" value="PHOSPHATE REGULON SENSOR PROTEIN PHOR"/>
    <property type="match status" value="1"/>
</dbReference>
<dbReference type="InterPro" id="IPR036890">
    <property type="entry name" value="HATPase_C_sf"/>
</dbReference>
<keyword evidence="6 11" id="KW-0812">Transmembrane</keyword>
<dbReference type="SMART" id="SM00387">
    <property type="entry name" value="HATPase_c"/>
    <property type="match status" value="1"/>
</dbReference>
<dbReference type="GO" id="GO:0016036">
    <property type="term" value="P:cellular response to phosphate starvation"/>
    <property type="evidence" value="ECO:0007669"/>
    <property type="project" value="TreeGrafter"/>
</dbReference>
<proteinExistence type="predicted"/>
<comment type="catalytic activity">
    <reaction evidence="1">
        <text>ATP + protein L-histidine = ADP + protein N-phospho-L-histidine.</text>
        <dbReference type="EC" id="2.7.13.3"/>
    </reaction>
</comment>
<feature type="transmembrane region" description="Helical" evidence="11">
    <location>
        <begin position="39"/>
        <end position="57"/>
    </location>
</feature>
<keyword evidence="8 11" id="KW-1133">Transmembrane helix</keyword>
<evidence type="ECO:0000256" key="3">
    <source>
        <dbReference type="ARBA" id="ARBA00012438"/>
    </source>
</evidence>
<reference evidence="13 14" key="1">
    <citation type="submission" date="2018-07" db="EMBL/GenBank/DDBJ databases">
        <title>Genomic Encyclopedia of Type Strains, Phase IV (KMG-IV): sequencing the most valuable type-strain genomes for metagenomic binning, comparative biology and taxonomic classification.</title>
        <authorList>
            <person name="Goeker M."/>
        </authorList>
    </citation>
    <scope>NUCLEOTIDE SEQUENCE [LARGE SCALE GENOMIC DNA]</scope>
    <source>
        <strain evidence="13 14">DSM 27016</strain>
    </source>
</reference>
<feature type="domain" description="Histidine kinase" evidence="12">
    <location>
        <begin position="125"/>
        <end position="324"/>
    </location>
</feature>
<accession>A0A369B6F8</accession>
<evidence type="ECO:0000256" key="6">
    <source>
        <dbReference type="ARBA" id="ARBA00022692"/>
    </source>
</evidence>
<dbReference type="GO" id="GO:0000155">
    <property type="term" value="F:phosphorelay sensor kinase activity"/>
    <property type="evidence" value="ECO:0007669"/>
    <property type="project" value="TreeGrafter"/>
</dbReference>
<dbReference type="Pfam" id="PF02518">
    <property type="entry name" value="HATPase_c"/>
    <property type="match status" value="1"/>
</dbReference>
<evidence type="ECO:0000256" key="5">
    <source>
        <dbReference type="ARBA" id="ARBA00022679"/>
    </source>
</evidence>
<dbReference type="AlphaFoldDB" id="A0A369B6F8"/>
<keyword evidence="4" id="KW-1003">Cell membrane</keyword>
<evidence type="ECO:0000256" key="9">
    <source>
        <dbReference type="ARBA" id="ARBA00023012"/>
    </source>
</evidence>
<dbReference type="InterPro" id="IPR004358">
    <property type="entry name" value="Sig_transdc_His_kin-like_C"/>
</dbReference>
<organism evidence="13 14">
    <name type="scientific">Anaerobacterium chartisolvens</name>
    <dbReference type="NCBI Taxonomy" id="1297424"/>
    <lineage>
        <taxon>Bacteria</taxon>
        <taxon>Bacillati</taxon>
        <taxon>Bacillota</taxon>
        <taxon>Clostridia</taxon>
        <taxon>Eubacteriales</taxon>
        <taxon>Oscillospiraceae</taxon>
        <taxon>Anaerobacterium</taxon>
    </lineage>
</organism>
<dbReference type="Gene3D" id="3.30.565.10">
    <property type="entry name" value="Histidine kinase-like ATPase, C-terminal domain"/>
    <property type="match status" value="1"/>
</dbReference>
<comment type="caution">
    <text evidence="13">The sequence shown here is derived from an EMBL/GenBank/DDBJ whole genome shotgun (WGS) entry which is preliminary data.</text>
</comment>
<feature type="transmembrane region" description="Helical" evidence="11">
    <location>
        <begin position="14"/>
        <end position="33"/>
    </location>
</feature>
<dbReference type="InterPro" id="IPR003594">
    <property type="entry name" value="HATPase_dom"/>
</dbReference>
<dbReference type="InterPro" id="IPR050351">
    <property type="entry name" value="BphY/WalK/GraS-like"/>
</dbReference>
<evidence type="ECO:0000313" key="13">
    <source>
        <dbReference type="EMBL" id="RCX16117.1"/>
    </source>
</evidence>
<dbReference type="EC" id="2.7.13.3" evidence="3"/>
<dbReference type="Proteomes" id="UP000253034">
    <property type="component" value="Unassembled WGS sequence"/>
</dbReference>
<evidence type="ECO:0000256" key="2">
    <source>
        <dbReference type="ARBA" id="ARBA00004651"/>
    </source>
</evidence>
<evidence type="ECO:0000256" key="11">
    <source>
        <dbReference type="SAM" id="Phobius"/>
    </source>
</evidence>
<dbReference type="GO" id="GO:0005886">
    <property type="term" value="C:plasma membrane"/>
    <property type="evidence" value="ECO:0007669"/>
    <property type="project" value="UniProtKB-SubCell"/>
</dbReference>
<dbReference type="OrthoDB" id="9780487at2"/>
<keyword evidence="14" id="KW-1185">Reference proteome</keyword>
<evidence type="ECO:0000256" key="10">
    <source>
        <dbReference type="ARBA" id="ARBA00023136"/>
    </source>
</evidence>
<evidence type="ECO:0000256" key="7">
    <source>
        <dbReference type="ARBA" id="ARBA00022777"/>
    </source>
</evidence>
<sequence>MLYMIKLYLKSRRAVILLYMCFVAVFSAVFYVYGMDMGILGYGVLMCTFLFLLWLAYDLSRFLRKRRQLEEINRHIGQYSHRFPGADDDIEWQYQQIAGSLYKITEEHSNAISSAHAEQMDYYTMWLHQIKIPISAMRLALDSGRGDASLFRQELFKIERYVEMALQYVKLEDLSSDLVIREYEIGVIVRQSLKKFAVLFSCSELSVELGDMEQMVTTDSKWLGFIIEQLLSNAVKYTLRGTIEIGLDGKGLVIRDTGIGIRSEDLARIFEKGYTGYNGRLDQRASGIGLYMAKRVADQLAIEIVITSTPGAGTSARIVFPDRLQTAE</sequence>
<evidence type="ECO:0000256" key="8">
    <source>
        <dbReference type="ARBA" id="ARBA00022989"/>
    </source>
</evidence>
<evidence type="ECO:0000259" key="12">
    <source>
        <dbReference type="PROSITE" id="PS50109"/>
    </source>
</evidence>
<comment type="subcellular location">
    <subcellularLocation>
        <location evidence="2">Cell membrane</location>
        <topology evidence="2">Multi-pass membrane protein</topology>
    </subcellularLocation>
</comment>
<name>A0A369B6F8_9FIRM</name>
<keyword evidence="7 13" id="KW-0418">Kinase</keyword>